<keyword evidence="1" id="KW-0472">Membrane</keyword>
<evidence type="ECO:0000313" key="3">
    <source>
        <dbReference type="Proteomes" id="UP000708208"/>
    </source>
</evidence>
<organism evidence="2 3">
    <name type="scientific">Allacma fusca</name>
    <dbReference type="NCBI Taxonomy" id="39272"/>
    <lineage>
        <taxon>Eukaryota</taxon>
        <taxon>Metazoa</taxon>
        <taxon>Ecdysozoa</taxon>
        <taxon>Arthropoda</taxon>
        <taxon>Hexapoda</taxon>
        <taxon>Collembola</taxon>
        <taxon>Symphypleona</taxon>
        <taxon>Sminthuridae</taxon>
        <taxon>Allacma</taxon>
    </lineage>
</organism>
<comment type="caution">
    <text evidence="2">The sequence shown here is derived from an EMBL/GenBank/DDBJ whole genome shotgun (WGS) entry which is preliminary data.</text>
</comment>
<dbReference type="AlphaFoldDB" id="A0A8J2PHV3"/>
<sequence>MLSLGKLTIVHFYFPIPAQFAVVVLVAHQLSILTLSFQHRRPPQFGPTCSKSLFSLRLERPLPRLLLPATTAEAAAA</sequence>
<reference evidence="2" key="1">
    <citation type="submission" date="2021-06" db="EMBL/GenBank/DDBJ databases">
        <authorList>
            <person name="Hodson N. C."/>
            <person name="Mongue J. A."/>
            <person name="Jaron S. K."/>
        </authorList>
    </citation>
    <scope>NUCLEOTIDE SEQUENCE</scope>
</reference>
<evidence type="ECO:0000313" key="2">
    <source>
        <dbReference type="EMBL" id="CAG7815920.1"/>
    </source>
</evidence>
<feature type="non-terminal residue" evidence="2">
    <location>
        <position position="1"/>
    </location>
</feature>
<evidence type="ECO:0000256" key="1">
    <source>
        <dbReference type="SAM" id="Phobius"/>
    </source>
</evidence>
<gene>
    <name evidence="2" type="ORF">AFUS01_LOCUS26566</name>
</gene>
<accession>A0A8J2PHV3</accession>
<keyword evidence="3" id="KW-1185">Reference proteome</keyword>
<name>A0A8J2PHV3_9HEXA</name>
<dbReference type="Proteomes" id="UP000708208">
    <property type="component" value="Unassembled WGS sequence"/>
</dbReference>
<feature type="transmembrane region" description="Helical" evidence="1">
    <location>
        <begin position="12"/>
        <end position="35"/>
    </location>
</feature>
<keyword evidence="1" id="KW-0812">Transmembrane</keyword>
<protein>
    <submittedName>
        <fullName evidence="2">Uncharacterized protein</fullName>
    </submittedName>
</protein>
<keyword evidence="1" id="KW-1133">Transmembrane helix</keyword>
<proteinExistence type="predicted"/>
<dbReference type="EMBL" id="CAJVCH010356469">
    <property type="protein sequence ID" value="CAG7815920.1"/>
    <property type="molecule type" value="Genomic_DNA"/>
</dbReference>